<dbReference type="Pfam" id="PF04592">
    <property type="entry name" value="SelP_N"/>
    <property type="match status" value="1"/>
</dbReference>
<dbReference type="Proteomes" id="UP000005408">
    <property type="component" value="Unassembled WGS sequence"/>
</dbReference>
<dbReference type="GO" id="GO:0001887">
    <property type="term" value="P:selenium compound metabolic process"/>
    <property type="evidence" value="ECO:0007669"/>
    <property type="project" value="TreeGrafter"/>
</dbReference>
<dbReference type="InterPro" id="IPR007671">
    <property type="entry name" value="Selenoprotein-P_N"/>
</dbReference>
<feature type="compositionally biased region" description="Polar residues" evidence="6">
    <location>
        <begin position="203"/>
        <end position="214"/>
    </location>
</feature>
<accession>A0A8W8KJF5</accession>
<keyword evidence="5" id="KW-0325">Glycoprotein</keyword>
<dbReference type="InterPro" id="IPR037941">
    <property type="entry name" value="SeP"/>
</dbReference>
<dbReference type="PANTHER" id="PTHR10105">
    <property type="entry name" value="SELENOPROTEIN P"/>
    <property type="match status" value="1"/>
</dbReference>
<dbReference type="PANTHER" id="PTHR10105:SF2">
    <property type="entry name" value="AGAP003297-PA"/>
    <property type="match status" value="1"/>
</dbReference>
<dbReference type="EnsemblMetazoa" id="G2341.1">
    <property type="protein sequence ID" value="G2341.1:cds"/>
    <property type="gene ID" value="G2341"/>
</dbReference>
<feature type="domain" description="Selenoprotein P N-terminal" evidence="7">
    <location>
        <begin position="83"/>
        <end position="197"/>
    </location>
</feature>
<evidence type="ECO:0000256" key="3">
    <source>
        <dbReference type="ARBA" id="ARBA00022729"/>
    </source>
</evidence>
<evidence type="ECO:0000256" key="4">
    <source>
        <dbReference type="ARBA" id="ARBA00022933"/>
    </source>
</evidence>
<keyword evidence="9" id="KW-1185">Reference proteome</keyword>
<evidence type="ECO:0000256" key="5">
    <source>
        <dbReference type="ARBA" id="ARBA00023180"/>
    </source>
</evidence>
<feature type="region of interest" description="Disordered" evidence="6">
    <location>
        <begin position="192"/>
        <end position="216"/>
    </location>
</feature>
<keyword evidence="3" id="KW-0732">Signal</keyword>
<evidence type="ECO:0000256" key="1">
    <source>
        <dbReference type="ARBA" id="ARBA00004613"/>
    </source>
</evidence>
<keyword evidence="4" id="KW-0712">Selenocysteine</keyword>
<evidence type="ECO:0000256" key="2">
    <source>
        <dbReference type="ARBA" id="ARBA00022525"/>
    </source>
</evidence>
<dbReference type="AlphaFoldDB" id="A0A8W8KJF5"/>
<sequence length="245" mass="27305">MSRNLTEKAERYSYWTTTVSPQPAFIKVPVTKLRMRGPAGLWLVAWLTAAVLSSALGQTCQRSMLPWRTADGTDPVKMARGNQAEGLERLKTSYQQIGKRDITFLIVNHVAAKDSINELTRRVSFPVYQDDNTLSIQQKLNASIDDLFLYDRCSTLVYHLKKPESLVSQGTMQSNLLTTYLNNPCNCTNNSNSNVATEPTPKEQLTGSGSSHTSITRRKRHIVNNFGSSLVSMNSVVSHNGRVPK</sequence>
<name>A0A8W8KJF5_MAGGI</name>
<comment type="subcellular location">
    <subcellularLocation>
        <location evidence="1">Secreted</location>
    </subcellularLocation>
</comment>
<organism evidence="8 9">
    <name type="scientific">Magallana gigas</name>
    <name type="common">Pacific oyster</name>
    <name type="synonym">Crassostrea gigas</name>
    <dbReference type="NCBI Taxonomy" id="29159"/>
    <lineage>
        <taxon>Eukaryota</taxon>
        <taxon>Metazoa</taxon>
        <taxon>Spiralia</taxon>
        <taxon>Lophotrochozoa</taxon>
        <taxon>Mollusca</taxon>
        <taxon>Bivalvia</taxon>
        <taxon>Autobranchia</taxon>
        <taxon>Pteriomorphia</taxon>
        <taxon>Ostreida</taxon>
        <taxon>Ostreoidea</taxon>
        <taxon>Ostreidae</taxon>
        <taxon>Magallana</taxon>
    </lineage>
</organism>
<evidence type="ECO:0000313" key="9">
    <source>
        <dbReference type="Proteomes" id="UP000005408"/>
    </source>
</evidence>
<protein>
    <recommendedName>
        <fullName evidence="7">Selenoprotein P N-terminal domain-containing protein</fullName>
    </recommendedName>
</protein>
<dbReference type="GO" id="GO:0008430">
    <property type="term" value="F:selenium binding"/>
    <property type="evidence" value="ECO:0007669"/>
    <property type="project" value="InterPro"/>
</dbReference>
<evidence type="ECO:0000256" key="6">
    <source>
        <dbReference type="SAM" id="MobiDB-lite"/>
    </source>
</evidence>
<dbReference type="GO" id="GO:0005576">
    <property type="term" value="C:extracellular region"/>
    <property type="evidence" value="ECO:0007669"/>
    <property type="project" value="UniProtKB-SubCell"/>
</dbReference>
<keyword evidence="2" id="KW-0964">Secreted</keyword>
<evidence type="ECO:0000259" key="7">
    <source>
        <dbReference type="Pfam" id="PF04592"/>
    </source>
</evidence>
<reference evidence="8" key="1">
    <citation type="submission" date="2022-08" db="UniProtKB">
        <authorList>
            <consortium name="EnsemblMetazoa"/>
        </authorList>
    </citation>
    <scope>IDENTIFICATION</scope>
    <source>
        <strain evidence="8">05x7-T-G4-1.051#20</strain>
    </source>
</reference>
<evidence type="ECO:0000313" key="8">
    <source>
        <dbReference type="EnsemblMetazoa" id="G2341.1:cds"/>
    </source>
</evidence>
<proteinExistence type="predicted"/>